<sequence length="763" mass="86523">MGVSHEFGPWQFDVDTGDLTRAGDVVRLEPTVARVLDYMLSNQDRLITRAELIEQVWRNRVVSDDSINRAISILRQSLDREQRDAYIKTLPRRGYRASFPPPQRAPTPPPAAAAEETVPETPPLELVTETATAAPVRTQSARWAAYGAVTAVLIAFLLTYPWRNTDSPAPAAATLAVLPFQELGGEQEPKYLGEGISDWIILRLADVNELQVTARTSSFSLRNRGMTIEQIAEALNVSHVLEGSVQKQGDRLRVIARLIRGDSEREVWSNSFDRNIDELFSIQDDIAHAIVASLKGTLLRGEKDEYEPTAASFQLTLRGRQAYNRHTQAGYLDATQYLEEAVAADPEYALPHLLLAKTLRASIHADSVVHIYPSGEREAILASITQHLDTALRLDPILSEAHALRAQILQQRGEEAAAEDAFQQALEFGPNNPEVLADYARWLSERQRNEESLVVLRRAAAQDPRNNRLQQLLGRVLWGMGLAEQAVAVIEENLRIHPDAANNLSLLARWHMQLGEPGQSMLYYMAERDLDPDNPHRQWAVCLMHWQLWDNATALRCIDHLLADHPDYYEARKWQAELQGDHARATEIVLEQIERYPDVQYYKLQLLSLYTAQARWQAIIALARETFPELTERPPKINDINIWAARELATALARTGQDQAMRELSQASLQHIDRTRKLQRGGYTTGIDDLVFLALLGRTEEAFERLEAAIDQRFSFYSQVILLAPEPIDTLRGPRLEALIDRQRAFLESERRWYQQQLAQRMP</sequence>
<evidence type="ECO:0000256" key="1">
    <source>
        <dbReference type="ARBA" id="ARBA00023125"/>
    </source>
</evidence>
<keyword evidence="7" id="KW-1185">Reference proteome</keyword>
<name>A0A5C9A761_9GAMM</name>
<dbReference type="PANTHER" id="PTHR12558:SF13">
    <property type="entry name" value="CELL DIVISION CYCLE PROTEIN 27 HOMOLOG"/>
    <property type="match status" value="1"/>
</dbReference>
<dbReference type="GO" id="GO:0000160">
    <property type="term" value="P:phosphorelay signal transduction system"/>
    <property type="evidence" value="ECO:0007669"/>
    <property type="project" value="InterPro"/>
</dbReference>
<dbReference type="SMART" id="SM00862">
    <property type="entry name" value="Trans_reg_C"/>
    <property type="match status" value="1"/>
</dbReference>
<dbReference type="Pfam" id="PF00486">
    <property type="entry name" value="Trans_reg_C"/>
    <property type="match status" value="1"/>
</dbReference>
<dbReference type="InterPro" id="IPR019734">
    <property type="entry name" value="TPR_rpt"/>
</dbReference>
<dbReference type="SUPFAM" id="SSF46894">
    <property type="entry name" value="C-terminal effector domain of the bipartite response regulators"/>
    <property type="match status" value="1"/>
</dbReference>
<keyword evidence="2" id="KW-0802">TPR repeat</keyword>
<dbReference type="GO" id="GO:0003677">
    <property type="term" value="F:DNA binding"/>
    <property type="evidence" value="ECO:0007669"/>
    <property type="project" value="UniProtKB-UniRule"/>
</dbReference>
<evidence type="ECO:0000256" key="2">
    <source>
        <dbReference type="PROSITE-ProRule" id="PRU00339"/>
    </source>
</evidence>
<dbReference type="RefSeq" id="WP_148066209.1">
    <property type="nucleotide sequence ID" value="NZ_VRZA01000001.1"/>
</dbReference>
<feature type="compositionally biased region" description="Pro residues" evidence="4">
    <location>
        <begin position="99"/>
        <end position="111"/>
    </location>
</feature>
<dbReference type="GO" id="GO:0006355">
    <property type="term" value="P:regulation of DNA-templated transcription"/>
    <property type="evidence" value="ECO:0007669"/>
    <property type="project" value="InterPro"/>
</dbReference>
<keyword evidence="1 3" id="KW-0238">DNA-binding</keyword>
<proteinExistence type="predicted"/>
<dbReference type="SUPFAM" id="SSF48452">
    <property type="entry name" value="TPR-like"/>
    <property type="match status" value="2"/>
</dbReference>
<evidence type="ECO:0000313" key="6">
    <source>
        <dbReference type="EMBL" id="TXS95939.1"/>
    </source>
</evidence>
<dbReference type="Gene3D" id="1.25.40.10">
    <property type="entry name" value="Tetratricopeptide repeat domain"/>
    <property type="match status" value="2"/>
</dbReference>
<evidence type="ECO:0000256" key="3">
    <source>
        <dbReference type="PROSITE-ProRule" id="PRU01091"/>
    </source>
</evidence>
<dbReference type="InterPro" id="IPR016032">
    <property type="entry name" value="Sig_transdc_resp-reg_C-effctor"/>
</dbReference>
<dbReference type="CDD" id="cd00383">
    <property type="entry name" value="trans_reg_C"/>
    <property type="match status" value="1"/>
</dbReference>
<dbReference type="PANTHER" id="PTHR12558">
    <property type="entry name" value="CELL DIVISION CYCLE 16,23,27"/>
    <property type="match status" value="1"/>
</dbReference>
<dbReference type="AlphaFoldDB" id="A0A5C9A761"/>
<feature type="DNA-binding region" description="OmpR/PhoB-type" evidence="3">
    <location>
        <begin position="2"/>
        <end position="99"/>
    </location>
</feature>
<comment type="caution">
    <text evidence="6">The sequence shown here is derived from an EMBL/GenBank/DDBJ whole genome shotgun (WGS) entry which is preliminary data.</text>
</comment>
<feature type="region of interest" description="Disordered" evidence="4">
    <location>
        <begin position="94"/>
        <end position="118"/>
    </location>
</feature>
<dbReference type="InterPro" id="IPR036388">
    <property type="entry name" value="WH-like_DNA-bd_sf"/>
</dbReference>
<dbReference type="SMART" id="SM00028">
    <property type="entry name" value="TPR"/>
    <property type="match status" value="2"/>
</dbReference>
<dbReference type="InterPro" id="IPR001867">
    <property type="entry name" value="OmpR/PhoB-type_DNA-bd"/>
</dbReference>
<feature type="domain" description="OmpR/PhoB-type" evidence="5">
    <location>
        <begin position="2"/>
        <end position="99"/>
    </location>
</feature>
<dbReference type="InterPro" id="IPR011990">
    <property type="entry name" value="TPR-like_helical_dom_sf"/>
</dbReference>
<feature type="repeat" description="TPR" evidence="2">
    <location>
        <begin position="399"/>
        <end position="432"/>
    </location>
</feature>
<dbReference type="Pfam" id="PF14559">
    <property type="entry name" value="TPR_19"/>
    <property type="match status" value="1"/>
</dbReference>
<dbReference type="EMBL" id="VRZA01000001">
    <property type="protein sequence ID" value="TXS95939.1"/>
    <property type="molecule type" value="Genomic_DNA"/>
</dbReference>
<evidence type="ECO:0000313" key="7">
    <source>
        <dbReference type="Proteomes" id="UP000321039"/>
    </source>
</evidence>
<dbReference type="PROSITE" id="PS50005">
    <property type="entry name" value="TPR"/>
    <property type="match status" value="1"/>
</dbReference>
<dbReference type="Gene3D" id="3.40.50.10070">
    <property type="entry name" value="TolB, N-terminal domain"/>
    <property type="match status" value="1"/>
</dbReference>
<dbReference type="PROSITE" id="PS51755">
    <property type="entry name" value="OMPR_PHOB"/>
    <property type="match status" value="1"/>
</dbReference>
<evidence type="ECO:0000259" key="5">
    <source>
        <dbReference type="PROSITE" id="PS51755"/>
    </source>
</evidence>
<evidence type="ECO:0000256" key="4">
    <source>
        <dbReference type="SAM" id="MobiDB-lite"/>
    </source>
</evidence>
<accession>A0A5C9A761</accession>
<gene>
    <name evidence="6" type="ORF">FV139_00030</name>
</gene>
<dbReference type="Gene3D" id="1.10.10.10">
    <property type="entry name" value="Winged helix-like DNA-binding domain superfamily/Winged helix DNA-binding domain"/>
    <property type="match status" value="1"/>
</dbReference>
<protein>
    <submittedName>
        <fullName evidence="6">Tetratricopeptide repeat protein</fullName>
    </submittedName>
</protein>
<dbReference type="Proteomes" id="UP000321039">
    <property type="component" value="Unassembled WGS sequence"/>
</dbReference>
<reference evidence="6 7" key="1">
    <citation type="submission" date="2019-08" db="EMBL/GenBank/DDBJ databases">
        <title>Parahaliea maris sp. nov., isolated from the surface seawater.</title>
        <authorList>
            <person name="Liu Y."/>
        </authorList>
    </citation>
    <scope>NUCLEOTIDE SEQUENCE [LARGE SCALE GENOMIC DNA]</scope>
    <source>
        <strain evidence="6 7">HSLHS9</strain>
    </source>
</reference>
<organism evidence="6 7">
    <name type="scientific">Parahaliea maris</name>
    <dbReference type="NCBI Taxonomy" id="2716870"/>
    <lineage>
        <taxon>Bacteria</taxon>
        <taxon>Pseudomonadati</taxon>
        <taxon>Pseudomonadota</taxon>
        <taxon>Gammaproteobacteria</taxon>
        <taxon>Cellvibrionales</taxon>
        <taxon>Halieaceae</taxon>
        <taxon>Parahaliea</taxon>
    </lineage>
</organism>